<dbReference type="InterPro" id="IPR013537">
    <property type="entry name" value="AcCoA_COase_cen"/>
</dbReference>
<evidence type="ECO:0000256" key="7">
    <source>
        <dbReference type="ARBA" id="ARBA00022840"/>
    </source>
</evidence>
<dbReference type="PaxDb" id="55529-EKX44597"/>
<evidence type="ECO:0000259" key="19">
    <source>
        <dbReference type="PROSITE" id="PS50980"/>
    </source>
</evidence>
<dbReference type="UniPathway" id="UPA00655">
    <property type="reaction ID" value="UER00711"/>
</dbReference>
<dbReference type="InterPro" id="IPR000089">
    <property type="entry name" value="Biotin_lipoyl"/>
</dbReference>
<dbReference type="SUPFAM" id="SSF51230">
    <property type="entry name" value="Single hybrid motif"/>
    <property type="match status" value="1"/>
</dbReference>
<dbReference type="InterPro" id="IPR016185">
    <property type="entry name" value="PreATP-grasp_dom_sf"/>
</dbReference>
<dbReference type="Gene3D" id="3.90.226.10">
    <property type="entry name" value="2-enoyl-CoA Hydratase, Chain A, domain 1"/>
    <property type="match status" value="2"/>
</dbReference>
<dbReference type="PROSITE" id="PS50968">
    <property type="entry name" value="BIOTINYL_LIPOYL"/>
    <property type="match status" value="1"/>
</dbReference>
<dbReference type="InterPro" id="IPR049076">
    <property type="entry name" value="ACCA"/>
</dbReference>
<dbReference type="GO" id="GO:2001295">
    <property type="term" value="P:malonyl-CoA biosynthetic process"/>
    <property type="evidence" value="ECO:0007669"/>
    <property type="project" value="UniProtKB-UniPathway"/>
</dbReference>
<dbReference type="InterPro" id="IPR005482">
    <property type="entry name" value="Biotin_COase_C"/>
</dbReference>
<dbReference type="SUPFAM" id="SSF52096">
    <property type="entry name" value="ClpP/crotonase"/>
    <property type="match status" value="2"/>
</dbReference>
<dbReference type="InterPro" id="IPR013815">
    <property type="entry name" value="ATP_grasp_subdomain_1"/>
</dbReference>
<dbReference type="FunFam" id="2.40.50.100:FF:000005">
    <property type="entry name" value="Acetyl-CoA carboxylase 1"/>
    <property type="match status" value="1"/>
</dbReference>
<dbReference type="GeneID" id="17301286"/>
<comment type="catalytic activity">
    <reaction evidence="13">
        <text>N(6)-biotinyl-L-lysyl-[protein] + hydrogencarbonate + ATP = N(6)-carboxybiotinyl-L-lysyl-[protein] + ADP + phosphate + H(+)</text>
        <dbReference type="Rhea" id="RHEA:13501"/>
        <dbReference type="Rhea" id="RHEA-COMP:10505"/>
        <dbReference type="Rhea" id="RHEA-COMP:10506"/>
        <dbReference type="ChEBI" id="CHEBI:15378"/>
        <dbReference type="ChEBI" id="CHEBI:17544"/>
        <dbReference type="ChEBI" id="CHEBI:30616"/>
        <dbReference type="ChEBI" id="CHEBI:43474"/>
        <dbReference type="ChEBI" id="CHEBI:83144"/>
        <dbReference type="ChEBI" id="CHEBI:83145"/>
        <dbReference type="ChEBI" id="CHEBI:456216"/>
        <dbReference type="EC" id="6.3.4.14"/>
    </reaction>
</comment>
<organism evidence="21">
    <name type="scientific">Guillardia theta (strain CCMP2712)</name>
    <name type="common">Cryptophyte</name>
    <dbReference type="NCBI Taxonomy" id="905079"/>
    <lineage>
        <taxon>Eukaryota</taxon>
        <taxon>Cryptophyceae</taxon>
        <taxon>Pyrenomonadales</taxon>
        <taxon>Geminigeraceae</taxon>
        <taxon>Guillardia</taxon>
    </lineage>
</organism>
<dbReference type="HOGENOM" id="CLU_000395_5_2_1"/>
<keyword evidence="7 14" id="KW-0067">ATP-binding</keyword>
<dbReference type="Pfam" id="PF21385">
    <property type="entry name" value="ACCA_BT"/>
    <property type="match status" value="1"/>
</dbReference>
<dbReference type="InterPro" id="IPR011762">
    <property type="entry name" value="COA_CT_N"/>
</dbReference>
<evidence type="ECO:0000256" key="15">
    <source>
        <dbReference type="SAM" id="MobiDB-lite"/>
    </source>
</evidence>
<dbReference type="InterPro" id="IPR049074">
    <property type="entry name" value="ACCA_BT"/>
</dbReference>
<evidence type="ECO:0000256" key="8">
    <source>
        <dbReference type="ARBA" id="ARBA00023098"/>
    </source>
</evidence>
<keyword evidence="6" id="KW-0276">Fatty acid metabolism</keyword>
<reference evidence="23" key="2">
    <citation type="submission" date="2012-11" db="EMBL/GenBank/DDBJ databases">
        <authorList>
            <person name="Kuo A."/>
            <person name="Curtis B.A."/>
            <person name="Tanifuji G."/>
            <person name="Burki F."/>
            <person name="Gruber A."/>
            <person name="Irimia M."/>
            <person name="Maruyama S."/>
            <person name="Arias M.C."/>
            <person name="Ball S.G."/>
            <person name="Gile G.H."/>
            <person name="Hirakawa Y."/>
            <person name="Hopkins J.F."/>
            <person name="Rensing S.A."/>
            <person name="Schmutz J."/>
            <person name="Symeonidi A."/>
            <person name="Elias M."/>
            <person name="Eveleigh R.J."/>
            <person name="Herman E.K."/>
            <person name="Klute M.J."/>
            <person name="Nakayama T."/>
            <person name="Obornik M."/>
            <person name="Reyes-Prieto A."/>
            <person name="Armbrust E.V."/>
            <person name="Aves S.J."/>
            <person name="Beiko R.G."/>
            <person name="Coutinho P."/>
            <person name="Dacks J.B."/>
            <person name="Durnford D.G."/>
            <person name="Fast N.M."/>
            <person name="Green B.R."/>
            <person name="Grisdale C."/>
            <person name="Hempe F."/>
            <person name="Henrissat B."/>
            <person name="Hoppner M.P."/>
            <person name="Ishida K.-I."/>
            <person name="Kim E."/>
            <person name="Koreny L."/>
            <person name="Kroth P.G."/>
            <person name="Liu Y."/>
            <person name="Malik S.-B."/>
            <person name="Maier U.G."/>
            <person name="McRose D."/>
            <person name="Mock T."/>
            <person name="Neilson J.A."/>
            <person name="Onodera N.T."/>
            <person name="Poole A.M."/>
            <person name="Pritham E.J."/>
            <person name="Richards T.A."/>
            <person name="Rocap G."/>
            <person name="Roy S.W."/>
            <person name="Sarai C."/>
            <person name="Schaack S."/>
            <person name="Shirato S."/>
            <person name="Slamovits C.H."/>
            <person name="Spencer D.F."/>
            <person name="Suzuki S."/>
            <person name="Worden A.Z."/>
            <person name="Zauner S."/>
            <person name="Barry K."/>
            <person name="Bell C."/>
            <person name="Bharti A.K."/>
            <person name="Crow J.A."/>
            <person name="Grimwood J."/>
            <person name="Kramer R."/>
            <person name="Lindquist E."/>
            <person name="Lucas S."/>
            <person name="Salamov A."/>
            <person name="McFadden G.I."/>
            <person name="Lane C.E."/>
            <person name="Keeling P.J."/>
            <person name="Gray M.W."/>
            <person name="Grigoriev I.V."/>
            <person name="Archibald J.M."/>
        </authorList>
    </citation>
    <scope>NUCLEOTIDE SEQUENCE</scope>
    <source>
        <strain evidence="23">CCMP2712</strain>
    </source>
</reference>
<dbReference type="Pfam" id="PF00289">
    <property type="entry name" value="Biotin_carb_N"/>
    <property type="match status" value="1"/>
</dbReference>
<dbReference type="SUPFAM" id="SSF51246">
    <property type="entry name" value="Rudiment single hybrid motif"/>
    <property type="match status" value="1"/>
</dbReference>
<keyword evidence="8" id="KW-0443">Lipid metabolism</keyword>
<dbReference type="SUPFAM" id="SSF56059">
    <property type="entry name" value="Glutathione synthetase ATP-binding domain-like"/>
    <property type="match status" value="1"/>
</dbReference>
<keyword evidence="5 14" id="KW-0547">Nucleotide-binding</keyword>
<dbReference type="InterPro" id="IPR011761">
    <property type="entry name" value="ATP-grasp"/>
</dbReference>
<evidence type="ECO:0000256" key="3">
    <source>
        <dbReference type="ARBA" id="ARBA00022516"/>
    </source>
</evidence>
<gene>
    <name evidence="21" type="ORF">GUITHDRAFT_72035</name>
</gene>
<dbReference type="OMA" id="VENAQCY"/>
<dbReference type="Pfam" id="PF01039">
    <property type="entry name" value="Carboxyl_trans"/>
    <property type="match status" value="1"/>
</dbReference>
<reference evidence="22" key="3">
    <citation type="submission" date="2016-03" db="UniProtKB">
        <authorList>
            <consortium name="EnsemblProtists"/>
        </authorList>
    </citation>
    <scope>IDENTIFICATION</scope>
</reference>
<dbReference type="PROSITE" id="PS50980">
    <property type="entry name" value="COA_CT_NTER"/>
    <property type="match status" value="1"/>
</dbReference>
<dbReference type="EnsemblProtists" id="EKX44597">
    <property type="protein sequence ID" value="EKX44597"/>
    <property type="gene ID" value="GUITHDRAFT_72035"/>
</dbReference>
<evidence type="ECO:0000256" key="12">
    <source>
        <dbReference type="ARBA" id="ARBA00048065"/>
    </source>
</evidence>
<comment type="catalytic activity">
    <reaction evidence="12">
        <text>hydrogencarbonate + acetyl-CoA + ATP = malonyl-CoA + ADP + phosphate + H(+)</text>
        <dbReference type="Rhea" id="RHEA:11308"/>
        <dbReference type="ChEBI" id="CHEBI:15378"/>
        <dbReference type="ChEBI" id="CHEBI:17544"/>
        <dbReference type="ChEBI" id="CHEBI:30616"/>
        <dbReference type="ChEBI" id="CHEBI:43474"/>
        <dbReference type="ChEBI" id="CHEBI:57288"/>
        <dbReference type="ChEBI" id="CHEBI:57384"/>
        <dbReference type="ChEBI" id="CHEBI:456216"/>
        <dbReference type="EC" id="6.4.1.2"/>
    </reaction>
</comment>
<evidence type="ECO:0000259" key="16">
    <source>
        <dbReference type="PROSITE" id="PS50968"/>
    </source>
</evidence>
<dbReference type="InterPro" id="IPR005481">
    <property type="entry name" value="BC-like_N"/>
</dbReference>
<evidence type="ECO:0000256" key="2">
    <source>
        <dbReference type="ARBA" id="ARBA00004956"/>
    </source>
</evidence>
<evidence type="ECO:0000256" key="5">
    <source>
        <dbReference type="ARBA" id="ARBA00022741"/>
    </source>
</evidence>
<evidence type="ECO:0000313" key="21">
    <source>
        <dbReference type="EMBL" id="EKX44597.1"/>
    </source>
</evidence>
<feature type="domain" description="Lipoyl-binding" evidence="16">
    <location>
        <begin position="667"/>
        <end position="741"/>
    </location>
</feature>
<dbReference type="GO" id="GO:0004075">
    <property type="term" value="F:biotin carboxylase activity"/>
    <property type="evidence" value="ECO:0007669"/>
    <property type="project" value="UniProtKB-EC"/>
</dbReference>
<dbReference type="PROSITE" id="PS50979">
    <property type="entry name" value="BC"/>
    <property type="match status" value="1"/>
</dbReference>
<dbReference type="Gene3D" id="3.30.1490.20">
    <property type="entry name" value="ATP-grasp fold, A domain"/>
    <property type="match status" value="1"/>
</dbReference>
<evidence type="ECO:0000313" key="22">
    <source>
        <dbReference type="EnsemblProtists" id="EKX44597"/>
    </source>
</evidence>
<reference evidence="21 23" key="1">
    <citation type="journal article" date="2012" name="Nature">
        <title>Algal genomes reveal evolutionary mosaicism and the fate of nucleomorphs.</title>
        <authorList>
            <consortium name="DOE Joint Genome Institute"/>
            <person name="Curtis B.A."/>
            <person name="Tanifuji G."/>
            <person name="Burki F."/>
            <person name="Gruber A."/>
            <person name="Irimia M."/>
            <person name="Maruyama S."/>
            <person name="Arias M.C."/>
            <person name="Ball S.G."/>
            <person name="Gile G.H."/>
            <person name="Hirakawa Y."/>
            <person name="Hopkins J.F."/>
            <person name="Kuo A."/>
            <person name="Rensing S.A."/>
            <person name="Schmutz J."/>
            <person name="Symeonidi A."/>
            <person name="Elias M."/>
            <person name="Eveleigh R.J."/>
            <person name="Herman E.K."/>
            <person name="Klute M.J."/>
            <person name="Nakayama T."/>
            <person name="Obornik M."/>
            <person name="Reyes-Prieto A."/>
            <person name="Armbrust E.V."/>
            <person name="Aves S.J."/>
            <person name="Beiko R.G."/>
            <person name="Coutinho P."/>
            <person name="Dacks J.B."/>
            <person name="Durnford D.G."/>
            <person name="Fast N.M."/>
            <person name="Green B.R."/>
            <person name="Grisdale C.J."/>
            <person name="Hempel F."/>
            <person name="Henrissat B."/>
            <person name="Hoppner M.P."/>
            <person name="Ishida K."/>
            <person name="Kim E."/>
            <person name="Koreny L."/>
            <person name="Kroth P.G."/>
            <person name="Liu Y."/>
            <person name="Malik S.B."/>
            <person name="Maier U.G."/>
            <person name="McRose D."/>
            <person name="Mock T."/>
            <person name="Neilson J.A."/>
            <person name="Onodera N.T."/>
            <person name="Poole A.M."/>
            <person name="Pritham E.J."/>
            <person name="Richards T.A."/>
            <person name="Rocap G."/>
            <person name="Roy S.W."/>
            <person name="Sarai C."/>
            <person name="Schaack S."/>
            <person name="Shirato S."/>
            <person name="Slamovits C.H."/>
            <person name="Spencer D.F."/>
            <person name="Suzuki S."/>
            <person name="Worden A.Z."/>
            <person name="Zauner S."/>
            <person name="Barry K."/>
            <person name="Bell C."/>
            <person name="Bharti A.K."/>
            <person name="Crow J.A."/>
            <person name="Grimwood J."/>
            <person name="Kramer R."/>
            <person name="Lindquist E."/>
            <person name="Lucas S."/>
            <person name="Salamov A."/>
            <person name="McFadden G.I."/>
            <person name="Lane C.E."/>
            <person name="Keeling P.J."/>
            <person name="Gray M.W."/>
            <person name="Grigoriev I.V."/>
            <person name="Archibald J.M."/>
        </authorList>
    </citation>
    <scope>NUCLEOTIDE SEQUENCE</scope>
    <source>
        <strain evidence="21 23">CCMP2712</strain>
    </source>
</reference>
<keyword evidence="9" id="KW-0275">Fatty acid biosynthesis</keyword>
<dbReference type="GO" id="GO:0005524">
    <property type="term" value="F:ATP binding"/>
    <property type="evidence" value="ECO:0007669"/>
    <property type="project" value="UniProtKB-UniRule"/>
</dbReference>
<keyword evidence="10" id="KW-0092">Biotin</keyword>
<evidence type="ECO:0000256" key="13">
    <source>
        <dbReference type="ARBA" id="ARBA00048600"/>
    </source>
</evidence>
<feature type="compositionally biased region" description="Basic and acidic residues" evidence="15">
    <location>
        <begin position="1128"/>
        <end position="1139"/>
    </location>
</feature>
<dbReference type="Pfam" id="PF00364">
    <property type="entry name" value="Biotin_lipoyl"/>
    <property type="match status" value="1"/>
</dbReference>
<dbReference type="Gene3D" id="2.40.50.100">
    <property type="match status" value="1"/>
</dbReference>
<dbReference type="InterPro" id="IPR011764">
    <property type="entry name" value="Biotin_carboxylation_dom"/>
</dbReference>
<dbReference type="Pfam" id="PF02786">
    <property type="entry name" value="CPSase_L_D2"/>
    <property type="match status" value="1"/>
</dbReference>
<dbReference type="RefSeq" id="XP_005831577.1">
    <property type="nucleotide sequence ID" value="XM_005831520.1"/>
</dbReference>
<dbReference type="GO" id="GO:0046872">
    <property type="term" value="F:metal ion binding"/>
    <property type="evidence" value="ECO:0007669"/>
    <property type="project" value="InterPro"/>
</dbReference>
<protein>
    <submittedName>
        <fullName evidence="21 22">Uncharacterized protein</fullName>
    </submittedName>
</protein>
<dbReference type="Proteomes" id="UP000011087">
    <property type="component" value="Unassembled WGS sequence"/>
</dbReference>
<evidence type="ECO:0000256" key="1">
    <source>
        <dbReference type="ARBA" id="ARBA00001953"/>
    </source>
</evidence>
<dbReference type="PANTHER" id="PTHR45728:SF3">
    <property type="entry name" value="ACETYL-COA CARBOXYLASE"/>
    <property type="match status" value="1"/>
</dbReference>
<dbReference type="Gene3D" id="3.90.1770.10">
    <property type="entry name" value="PreATP-grasp domain"/>
    <property type="match status" value="1"/>
</dbReference>
<dbReference type="EMBL" id="JH993003">
    <property type="protein sequence ID" value="EKX44597.1"/>
    <property type="molecule type" value="Genomic_DNA"/>
</dbReference>
<dbReference type="GO" id="GO:0003989">
    <property type="term" value="F:acetyl-CoA carboxylase activity"/>
    <property type="evidence" value="ECO:0007669"/>
    <property type="project" value="UniProtKB-EC"/>
</dbReference>
<comment type="cofactor">
    <cofactor evidence="1">
        <name>biotin</name>
        <dbReference type="ChEBI" id="CHEBI:57586"/>
    </cofactor>
</comment>
<dbReference type="InterPro" id="IPR011763">
    <property type="entry name" value="COA_CT_C"/>
</dbReference>
<evidence type="ECO:0000256" key="4">
    <source>
        <dbReference type="ARBA" id="ARBA00022598"/>
    </source>
</evidence>
<feature type="region of interest" description="Disordered" evidence="15">
    <location>
        <begin position="1126"/>
        <end position="1193"/>
    </location>
</feature>
<dbReference type="Gene3D" id="3.40.50.20">
    <property type="match status" value="1"/>
</dbReference>
<feature type="compositionally biased region" description="Polar residues" evidence="15">
    <location>
        <begin position="1140"/>
        <end position="1149"/>
    </location>
</feature>
<dbReference type="KEGG" id="gtt:GUITHDRAFT_72035"/>
<name>L1J8C0_GUITC</name>
<keyword evidence="4" id="KW-0436">Ligase</keyword>
<dbReference type="InterPro" id="IPR029045">
    <property type="entry name" value="ClpP/crotonase-like_dom_sf"/>
</dbReference>
<dbReference type="GO" id="GO:0006633">
    <property type="term" value="P:fatty acid biosynthetic process"/>
    <property type="evidence" value="ECO:0007669"/>
    <property type="project" value="UniProtKB-KW"/>
</dbReference>
<accession>L1J8C0</accession>
<dbReference type="PROSITE" id="PS50989">
    <property type="entry name" value="COA_CT_CTER"/>
    <property type="match status" value="1"/>
</dbReference>
<dbReference type="PROSITE" id="PS50975">
    <property type="entry name" value="ATP_GRASP"/>
    <property type="match status" value="1"/>
</dbReference>
<dbReference type="InterPro" id="IPR011054">
    <property type="entry name" value="Rudment_hybrid_motif"/>
</dbReference>
<dbReference type="Pfam" id="PF08326">
    <property type="entry name" value="ACC_central"/>
    <property type="match status" value="1"/>
</dbReference>
<evidence type="ECO:0000313" key="23">
    <source>
        <dbReference type="Proteomes" id="UP000011087"/>
    </source>
</evidence>
<evidence type="ECO:0000259" key="20">
    <source>
        <dbReference type="PROSITE" id="PS50989"/>
    </source>
</evidence>
<dbReference type="PANTHER" id="PTHR45728">
    <property type="entry name" value="ACETYL-COA CARBOXYLASE, ISOFORM A"/>
    <property type="match status" value="1"/>
</dbReference>
<dbReference type="PROSITE" id="PS00866">
    <property type="entry name" value="CPSASE_1"/>
    <property type="match status" value="1"/>
</dbReference>
<comment type="pathway">
    <text evidence="2">Lipid metabolism; malonyl-CoA biosynthesis; malonyl-CoA from acetyl-CoA: step 1/1.</text>
</comment>
<dbReference type="SMART" id="SM00878">
    <property type="entry name" value="Biotin_carb_C"/>
    <property type="match status" value="1"/>
</dbReference>
<feature type="domain" description="CoA carboxyltransferase N-terminal" evidence="19">
    <location>
        <begin position="1524"/>
        <end position="1857"/>
    </location>
</feature>
<feature type="region of interest" description="Disordered" evidence="15">
    <location>
        <begin position="1440"/>
        <end position="1461"/>
    </location>
</feature>
<dbReference type="FunFam" id="3.40.50.20:FF:000005">
    <property type="entry name" value="acetyl-CoA carboxylase isoform X2"/>
    <property type="match status" value="1"/>
</dbReference>
<dbReference type="Gene3D" id="2.40.460.10">
    <property type="entry name" value="Biotin dependent carboxylase carboxyltransferase"/>
    <property type="match status" value="1"/>
</dbReference>
<proteinExistence type="predicted"/>
<dbReference type="PROSITE" id="PS00867">
    <property type="entry name" value="CPSASE_2"/>
    <property type="match status" value="1"/>
</dbReference>
<feature type="compositionally biased region" description="Gly residues" evidence="15">
    <location>
        <begin position="1445"/>
        <end position="1460"/>
    </location>
</feature>
<evidence type="ECO:0000256" key="10">
    <source>
        <dbReference type="ARBA" id="ARBA00023267"/>
    </source>
</evidence>
<dbReference type="OrthoDB" id="2392963at2759"/>
<evidence type="ECO:0000259" key="17">
    <source>
        <dbReference type="PROSITE" id="PS50975"/>
    </source>
</evidence>
<keyword evidence="11" id="KW-0511">Multifunctional enzyme</keyword>
<dbReference type="Gene3D" id="3.30.470.20">
    <property type="entry name" value="ATP-grasp fold, B domain"/>
    <property type="match status" value="1"/>
</dbReference>
<feature type="domain" description="ATP-grasp" evidence="17">
    <location>
        <begin position="194"/>
        <end position="384"/>
    </location>
</feature>
<dbReference type="InterPro" id="IPR011053">
    <property type="entry name" value="Single_hybrid_motif"/>
</dbReference>
<dbReference type="InterPro" id="IPR005479">
    <property type="entry name" value="CPAse_ATP-bd"/>
</dbReference>
<dbReference type="eggNOG" id="KOG0368">
    <property type="taxonomic scope" value="Eukaryota"/>
</dbReference>
<dbReference type="STRING" id="905079.L1J8C0"/>
<keyword evidence="23" id="KW-1185">Reference proteome</keyword>
<dbReference type="FunFam" id="3.30.1490.20:FF:000003">
    <property type="entry name" value="acetyl-CoA carboxylase isoform X1"/>
    <property type="match status" value="1"/>
</dbReference>
<dbReference type="CDD" id="cd06850">
    <property type="entry name" value="biotinyl_domain"/>
    <property type="match status" value="1"/>
</dbReference>
<sequence length="2170" mass="240749">MVLPRNVSASTLEVLDSSTKDWSSLQEYVEWHGGNKIISRILIANNGIAAVKCMQSLRKWQYAELGIGDALCFVCMATPEDLAANAEFIRMADEIVEVPKGSNNNNYANVDLIVDIAQRKEVDAVWAGWGHASENPRLPGSLAKDKRGVVFLGPGAKAMYALGDKIGSTIVAQSAGVPCIEWSGTGLNMASLLAMGESDVPAEIYDRACVHNVEEALEMGEKVGYPLMVKASEGGGGKGIRKVTSREEIKDAFLQVQAEVVGSPIFLMRLFSGGRHIEVQVLADQHGEVITLHGRDCSIQRRHQKIIEEGPPVAADPNAFMEMERAAASLAKAVGYVGVGTVEYLYRDGQFFFLEMNPRLQVEHTVTEMINDINLPLAMLLVGMGIPLHRIPDVRTLYNAPDRHGTSCIDLDISHRNPPKRHVIAARITAENPDAGFRPTSGSIQELNFRVSPQVWGYFSVFGRGAVHEFADSQFGHIFSSGSTRESARKHLVIALQDLTIYGAIRTTVQYLIKMLELEDYKENRIDTQWLDGLIATKMINTKEPDGPERFLAIVFGAVVKALAALKQLRTEAITALDYGRIPPPSLLCTTFPIELILDSTKFCLVVTCTGPNMFAVKLNDSIVYADARPLSDGRLLIFANGKTSTVFTDEDNTGLRLEIDNKTVVFEKENDPSKLRASTTGKLVRFLVEDGRRVEPGMAFAEMEVMKMYMQLSATHAGVLKHVANAESYVKAGDVIAVLDLDDKEGVTTAELFKGSFPPFLPPHLPGRRCHKKLREALQRAEAIMAGYTDPAMKEGDLHAAVMAQISSALHDPNLPYYQIQEAFNTVKAALPKHVIDEMEDIISSEQKLGSMTLQSDVASCSRLLLDKLAPYESDTRLQMLIQVLQSHASGHGFFVWQTLSPFLHKYLAVEGNFSGMLDAREEVIMKMLKAATIEAKSEQGLEARQQRQLACERVYEALLTSFSTSNAQCMRVLRDLEELRGQPYSKVALEARQLLVQIVTPSIEIRHEVMEQQLVQIVQEWGKSNDTDLVKGYKSFGHYLSPMVESVTSLFEELSAFIGTQYPREIRMAALELFIRRSHRQYTIASLCIFEEAATAGKEVMCAEMWFQRQSWLSSSSNRCVLANSHSDEDMSRRGEKSPSSQEPAQSSRRRAKPEECSQEGLDTLRCSPSPSKTFLSDDGPDSTQSDNGIDFNDPVHVLNLILCTSTRSCKDEQIQERVALLIQNHKILLLSLKISRVTLIILRPDGGYPAFHTFRDRLDYQEDLIYRHLNPPRAFIIEIGRLSVNYDVDHVLDGPVSNRHIRIYIATQKKNGESSRTDMKRFFVRSMVLGRVMADAEDSIAFLRHDLEQMIQESCESLALSKGYIERSTGKEVAYNRFGTLQMCNHMFLAVLPHLLLSRHEAIAVLQEVADRHFRRLRQVGVIEVEVTLTLMEQEHSAQGHMRGGGAGGGGAGGQEGPGMQPTRLRVVLVNPSGHKVQTNAYLEVFSSSQEIGISNYIFKSVPVDGRPAGGPLDGKQLSTPYPPIDQLELRRLMAKGKETTYCYDFITVFEKAVASMWEDYARAAHHEKMQAVSKSSTPDHKFEVTELVIRPPGLNDVAMVVWRVSVTTPECPKGREFILIVNDVTLQNGSFGVREDQVFHLATSLAQEEGIPRIFVAANTGARIGLVDEVRNKFRVQWKDPLNPSSGMEFLYLDEDTVDVLVKRGMAQVEEVTASDGTRRSKLAAVIGPDGIGVENLRGSGKIAGGTCRAYRDIFTLTFVSGTSVGIGAYLVRLGQRAIQKGPPILLTGEAALNKVLGKKVYTSNYQLGGTQIMWSNGVAHEVVSNDLMGVQAIMRWLSYVPARRGGGPCVLLSPSRKLLDPIERKVYDPRRGPDPQTVYDPRILLTGAVDAIGKWRGGLFDRDSFHESLDGWGMTTICGRARLGGIPVGVVLPEMRSVNCTHPADPADPDSKEQNVVQAGGVWFPDSAYKTATAIRDMNLEELPLFILANWRGFSGGMRDMYEEILKFGSMIVENLVDYSHPIFVLVPPGGELRGGAWVVIDPTINPEQMEMYVDPSARGGILEPSGIVEIKYRRNQLLETMSRLDPEVASLSMQLTTAPEHERRGIAMQLKARQELLLPLYLKVAEHFADLHDVPARMLAKRCVHGIVDWTWSRQFFYARLAVA</sequence>
<feature type="domain" description="Biotin carboxylation" evidence="18">
    <location>
        <begin position="37"/>
        <end position="536"/>
    </location>
</feature>
<dbReference type="InterPro" id="IPR034733">
    <property type="entry name" value="AcCoA_carboxyl_beta"/>
</dbReference>
<keyword evidence="3" id="KW-0444">Lipid biosynthesis</keyword>
<evidence type="ECO:0000256" key="9">
    <source>
        <dbReference type="ARBA" id="ARBA00023160"/>
    </source>
</evidence>
<evidence type="ECO:0000256" key="11">
    <source>
        <dbReference type="ARBA" id="ARBA00023268"/>
    </source>
</evidence>
<feature type="domain" description="CoA carboxyltransferase C-terminal" evidence="20">
    <location>
        <begin position="1866"/>
        <end position="2170"/>
    </location>
</feature>
<evidence type="ECO:0000256" key="14">
    <source>
        <dbReference type="PROSITE-ProRule" id="PRU00409"/>
    </source>
</evidence>
<dbReference type="SUPFAM" id="SSF52440">
    <property type="entry name" value="PreATP-grasp domain"/>
    <property type="match status" value="1"/>
</dbReference>
<dbReference type="Pfam" id="PF02785">
    <property type="entry name" value="Biotin_carb_C"/>
    <property type="match status" value="1"/>
</dbReference>
<evidence type="ECO:0000259" key="18">
    <source>
        <dbReference type="PROSITE" id="PS50979"/>
    </source>
</evidence>
<evidence type="ECO:0000256" key="6">
    <source>
        <dbReference type="ARBA" id="ARBA00022832"/>
    </source>
</evidence>